<dbReference type="Gene3D" id="1.10.287.2620">
    <property type="match status" value="1"/>
</dbReference>
<feature type="domain" description="AAA+ ATPase" evidence="22">
    <location>
        <begin position="1539"/>
        <end position="1678"/>
    </location>
</feature>
<dbReference type="Pfam" id="PF12774">
    <property type="entry name" value="AAA_6"/>
    <property type="match status" value="1"/>
</dbReference>
<evidence type="ECO:0000256" key="16">
    <source>
        <dbReference type="ARBA" id="ARBA00062885"/>
    </source>
</evidence>
<dbReference type="InterPro" id="IPR041658">
    <property type="entry name" value="AAA_lid_11"/>
</dbReference>
<organism evidence="23 24">
    <name type="scientific">Chlamydomonas eustigma</name>
    <dbReference type="NCBI Taxonomy" id="1157962"/>
    <lineage>
        <taxon>Eukaryota</taxon>
        <taxon>Viridiplantae</taxon>
        <taxon>Chlorophyta</taxon>
        <taxon>core chlorophytes</taxon>
        <taxon>Chlorophyceae</taxon>
        <taxon>CS clade</taxon>
        <taxon>Chlamydomonadales</taxon>
        <taxon>Chlamydomonadaceae</taxon>
        <taxon>Chlamydomonas</taxon>
    </lineage>
</organism>
<dbReference type="GO" id="GO:0005524">
    <property type="term" value="F:ATP binding"/>
    <property type="evidence" value="ECO:0007669"/>
    <property type="project" value="UniProtKB-KW"/>
</dbReference>
<dbReference type="STRING" id="1157962.A0A250XK95"/>
<dbReference type="InterPro" id="IPR042219">
    <property type="entry name" value="AAA_lid_11_sf"/>
</dbReference>
<dbReference type="FunFam" id="1.20.140.100:FF:000004">
    <property type="entry name" value="Dynein axonemal heavy chain 6"/>
    <property type="match status" value="1"/>
</dbReference>
<dbReference type="FunFam" id="1.10.8.710:FF:000004">
    <property type="entry name" value="Dynein axonemal heavy chain 6"/>
    <property type="match status" value="1"/>
</dbReference>
<keyword evidence="15" id="KW-0966">Cell projection</keyword>
<dbReference type="Gene3D" id="1.20.1270.280">
    <property type="match status" value="1"/>
</dbReference>
<dbReference type="InterPro" id="IPR054354">
    <property type="entry name" value="DYNC2H1-like_lid"/>
</dbReference>
<keyword evidence="8" id="KW-0067">ATP-binding</keyword>
<evidence type="ECO:0000256" key="11">
    <source>
        <dbReference type="ARBA" id="ARBA00023054"/>
    </source>
</evidence>
<dbReference type="Pfam" id="PF17852">
    <property type="entry name" value="Dynein_AAA_lid"/>
    <property type="match status" value="1"/>
</dbReference>
<dbReference type="FunFam" id="1.20.920.30:FF:000009">
    <property type="entry name" value="Dynein heavy chain 9"/>
    <property type="match status" value="1"/>
</dbReference>
<dbReference type="OrthoDB" id="5593012at2759"/>
<dbReference type="Gene3D" id="3.20.180.20">
    <property type="entry name" value="Dynein heavy chain, N-terminal domain 2"/>
    <property type="match status" value="1"/>
</dbReference>
<accession>A0A250XK95</accession>
<dbReference type="Gene3D" id="1.20.920.20">
    <property type="match status" value="1"/>
</dbReference>
<keyword evidence="13" id="KW-0505">Motor protein</keyword>
<evidence type="ECO:0000256" key="9">
    <source>
        <dbReference type="ARBA" id="ARBA00022846"/>
    </source>
</evidence>
<dbReference type="Pfam" id="PF08393">
    <property type="entry name" value="DHC_N2"/>
    <property type="match status" value="1"/>
</dbReference>
<evidence type="ECO:0000256" key="10">
    <source>
        <dbReference type="ARBA" id="ARBA00023017"/>
    </source>
</evidence>
<evidence type="ECO:0000256" key="5">
    <source>
        <dbReference type="ARBA" id="ARBA00022737"/>
    </source>
</evidence>
<dbReference type="InterPro" id="IPR024317">
    <property type="entry name" value="Dynein_heavy_chain_D4_dom"/>
</dbReference>
<evidence type="ECO:0000256" key="18">
    <source>
        <dbReference type="ARBA" id="ARBA00078543"/>
    </source>
</evidence>
<dbReference type="Gene3D" id="1.10.8.710">
    <property type="match status" value="1"/>
</dbReference>
<dbReference type="FunFam" id="3.40.50.300:FF:000223">
    <property type="entry name" value="Dynein heavy chain 3, axonemal"/>
    <property type="match status" value="1"/>
</dbReference>
<dbReference type="FunFam" id="1.10.8.1220:FF:000001">
    <property type="entry name" value="Dynein axonemal heavy chain 5"/>
    <property type="match status" value="1"/>
</dbReference>
<evidence type="ECO:0000256" key="13">
    <source>
        <dbReference type="ARBA" id="ARBA00023175"/>
    </source>
</evidence>
<evidence type="ECO:0000256" key="17">
    <source>
        <dbReference type="ARBA" id="ARBA00071816"/>
    </source>
</evidence>
<feature type="region of interest" description="Disordered" evidence="21">
    <location>
        <begin position="495"/>
        <end position="518"/>
    </location>
</feature>
<dbReference type="InterPro" id="IPR041228">
    <property type="entry name" value="Dynein_C"/>
</dbReference>
<protein>
    <recommendedName>
        <fullName evidence="17">Dynein axonemal heavy chain 7</fullName>
    </recommendedName>
    <alternativeName>
        <fullName evidence="19">Axonemal beta dynein heavy chain 7</fullName>
    </alternativeName>
    <alternativeName>
        <fullName evidence="18">Ciliary dynein heavy chain 7</fullName>
    </alternativeName>
</protein>
<dbReference type="FunFam" id="3.40.50.300:FF:000362">
    <property type="entry name" value="Dynein, axonemal, heavy chain 6"/>
    <property type="match status" value="1"/>
</dbReference>
<evidence type="ECO:0000256" key="2">
    <source>
        <dbReference type="ARBA" id="ARBA00008887"/>
    </source>
</evidence>
<dbReference type="InterPro" id="IPR043160">
    <property type="entry name" value="Dynein_C_barrel"/>
</dbReference>
<dbReference type="GO" id="GO:0045505">
    <property type="term" value="F:dynein intermediate chain binding"/>
    <property type="evidence" value="ECO:0007669"/>
    <property type="project" value="InterPro"/>
</dbReference>
<evidence type="ECO:0000256" key="6">
    <source>
        <dbReference type="ARBA" id="ARBA00022741"/>
    </source>
</evidence>
<dbReference type="SUPFAM" id="SSF52540">
    <property type="entry name" value="P-loop containing nucleoside triphosphate hydrolases"/>
    <property type="match status" value="4"/>
</dbReference>
<dbReference type="Gene3D" id="1.20.920.30">
    <property type="match status" value="1"/>
</dbReference>
<dbReference type="FunFam" id="3.10.490.20:FF:000001">
    <property type="entry name" value="dynein heavy chain 7, axonemal"/>
    <property type="match status" value="1"/>
</dbReference>
<dbReference type="FunFam" id="1.10.472.130:FF:000005">
    <property type="entry name" value="Dynein axonemal heavy chain 7"/>
    <property type="match status" value="1"/>
</dbReference>
<dbReference type="FunFam" id="1.10.287.2620:FF:000002">
    <property type="entry name" value="Dynein heavy chain 2, axonemal"/>
    <property type="match status" value="1"/>
</dbReference>
<evidence type="ECO:0000256" key="3">
    <source>
        <dbReference type="ARBA" id="ARBA00022490"/>
    </source>
</evidence>
<dbReference type="GO" id="GO:0051959">
    <property type="term" value="F:dynein light intermediate chain binding"/>
    <property type="evidence" value="ECO:0007669"/>
    <property type="project" value="InterPro"/>
</dbReference>
<dbReference type="FunFam" id="1.20.920.20:FF:000006">
    <property type="entry name" value="Dynein, axonemal, heavy chain 6"/>
    <property type="match status" value="1"/>
</dbReference>
<dbReference type="FunFam" id="3.40.50.300:FF:000044">
    <property type="entry name" value="Dynein heavy chain 5, axonemal"/>
    <property type="match status" value="1"/>
</dbReference>
<dbReference type="GO" id="GO:0005858">
    <property type="term" value="C:axonemal dynein complex"/>
    <property type="evidence" value="ECO:0007669"/>
    <property type="project" value="UniProtKB-ARBA"/>
</dbReference>
<dbReference type="InterPro" id="IPR043157">
    <property type="entry name" value="Dynein_AAA1S"/>
</dbReference>
<evidence type="ECO:0000256" key="12">
    <source>
        <dbReference type="ARBA" id="ARBA00023069"/>
    </source>
</evidence>
<dbReference type="Gene3D" id="1.10.8.720">
    <property type="entry name" value="Region D6 of dynein motor"/>
    <property type="match status" value="1"/>
</dbReference>
<dbReference type="GO" id="GO:0003341">
    <property type="term" value="P:cilium movement"/>
    <property type="evidence" value="ECO:0007669"/>
    <property type="project" value="UniProtKB-ARBA"/>
</dbReference>
<dbReference type="Pfam" id="PF18199">
    <property type="entry name" value="Dynein_C"/>
    <property type="match status" value="1"/>
</dbReference>
<comment type="subcellular location">
    <subcellularLocation>
        <location evidence="1">Cytoplasm</location>
        <location evidence="1">Cytoskeleton</location>
        <location evidence="1">Flagellum axoneme</location>
    </subcellularLocation>
</comment>
<comment type="similarity">
    <text evidence="2">Belongs to the dynein heavy chain family.</text>
</comment>
<keyword evidence="3" id="KW-0963">Cytoplasm</keyword>
<keyword evidence="6" id="KW-0547">Nucleotide-binding</keyword>
<keyword evidence="24" id="KW-1185">Reference proteome</keyword>
<evidence type="ECO:0000256" key="7">
    <source>
        <dbReference type="ARBA" id="ARBA00022794"/>
    </source>
</evidence>
<evidence type="ECO:0000256" key="20">
    <source>
        <dbReference type="SAM" id="Coils"/>
    </source>
</evidence>
<evidence type="ECO:0000256" key="1">
    <source>
        <dbReference type="ARBA" id="ARBA00004611"/>
    </source>
</evidence>
<dbReference type="GO" id="GO:0060271">
    <property type="term" value="P:cilium assembly"/>
    <property type="evidence" value="ECO:0007669"/>
    <property type="project" value="UniProtKB-ARBA"/>
</dbReference>
<dbReference type="Pfam" id="PF12775">
    <property type="entry name" value="AAA_7"/>
    <property type="match status" value="1"/>
</dbReference>
<dbReference type="GO" id="GO:0008569">
    <property type="term" value="F:minus-end-directed microtubule motor activity"/>
    <property type="evidence" value="ECO:0007669"/>
    <property type="project" value="InterPro"/>
</dbReference>
<feature type="coiled-coil region" evidence="20">
    <location>
        <begin position="3028"/>
        <end position="3069"/>
    </location>
</feature>
<dbReference type="Pfam" id="PF22597">
    <property type="entry name" value="DYN_lid"/>
    <property type="match status" value="1"/>
</dbReference>
<dbReference type="EMBL" id="BEGY01000094">
    <property type="protein sequence ID" value="GAX83220.1"/>
    <property type="molecule type" value="Genomic_DNA"/>
</dbReference>
<dbReference type="FunFam" id="1.20.58.1120:FF:000005">
    <property type="entry name" value="Dynein, axonemal, heavy chain 12"/>
    <property type="match status" value="1"/>
</dbReference>
<dbReference type="FunFam" id="1.20.1270.280:FF:000001">
    <property type="entry name" value="dynein heavy chain 7, axonemal"/>
    <property type="match status" value="1"/>
</dbReference>
<dbReference type="Pfam" id="PF12780">
    <property type="entry name" value="AAA_8"/>
    <property type="match status" value="1"/>
</dbReference>
<dbReference type="Pfam" id="PF03028">
    <property type="entry name" value="Dynein_heavy"/>
    <property type="match status" value="1"/>
</dbReference>
<evidence type="ECO:0000313" key="24">
    <source>
        <dbReference type="Proteomes" id="UP000232323"/>
    </source>
</evidence>
<comment type="caution">
    <text evidence="23">The sequence shown here is derived from an EMBL/GenBank/DDBJ whole genome shotgun (WGS) entry which is preliminary data.</text>
</comment>
<dbReference type="Gene3D" id="1.20.58.1120">
    <property type="match status" value="1"/>
</dbReference>
<dbReference type="InterPro" id="IPR024743">
    <property type="entry name" value="Dynein_HC_stalk"/>
</dbReference>
<dbReference type="FunFam" id="3.40.50.300:FF:002141">
    <property type="entry name" value="Dynein heavy chain"/>
    <property type="match status" value="1"/>
</dbReference>
<dbReference type="Pfam" id="PF12777">
    <property type="entry name" value="MT"/>
    <property type="match status" value="1"/>
</dbReference>
<keyword evidence="9" id="KW-0282">Flagellum</keyword>
<dbReference type="InterPro" id="IPR004273">
    <property type="entry name" value="Dynein_heavy_D6_P-loop"/>
</dbReference>
<keyword evidence="5" id="KW-0677">Repeat</keyword>
<evidence type="ECO:0000256" key="15">
    <source>
        <dbReference type="ARBA" id="ARBA00023273"/>
    </source>
</evidence>
<dbReference type="Gene3D" id="1.10.8.1220">
    <property type="match status" value="1"/>
</dbReference>
<dbReference type="Gene3D" id="3.10.490.20">
    <property type="match status" value="1"/>
</dbReference>
<dbReference type="Gene3D" id="6.10.140.1060">
    <property type="match status" value="1"/>
</dbReference>
<evidence type="ECO:0000256" key="8">
    <source>
        <dbReference type="ARBA" id="ARBA00022840"/>
    </source>
</evidence>
<comment type="subunit">
    <text evidence="16">The dynein complex consists of at least two heavy chains and a number of intermediate and light chains.</text>
</comment>
<dbReference type="InterPro" id="IPR003593">
    <property type="entry name" value="AAA+_ATPase"/>
</dbReference>
<keyword evidence="4" id="KW-0493">Microtubule</keyword>
<keyword evidence="12" id="KW-0969">Cilium</keyword>
<evidence type="ECO:0000256" key="21">
    <source>
        <dbReference type="SAM" id="MobiDB-lite"/>
    </source>
</evidence>
<dbReference type="Gene3D" id="3.40.50.300">
    <property type="entry name" value="P-loop containing nucleotide triphosphate hydrolases"/>
    <property type="match status" value="5"/>
</dbReference>
<name>A0A250XK95_9CHLO</name>
<dbReference type="FunFam" id="3.20.180.20:FF:000003">
    <property type="entry name" value="Dynein heavy chain 12, axonemal"/>
    <property type="match status" value="1"/>
</dbReference>
<dbReference type="InterPro" id="IPR041466">
    <property type="entry name" value="Dynein_AAA5_ext"/>
</dbReference>
<dbReference type="PANTHER" id="PTHR45703:SF38">
    <property type="entry name" value="DYNEINS HEAVY CHAIN"/>
    <property type="match status" value="1"/>
</dbReference>
<dbReference type="Gene3D" id="1.10.472.130">
    <property type="match status" value="1"/>
</dbReference>
<gene>
    <name evidence="23" type="ORF">CEUSTIGMA_g10646.t1</name>
</gene>
<dbReference type="Gene3D" id="1.20.140.100">
    <property type="entry name" value="Dynein heavy chain, N-terminal domain 2"/>
    <property type="match status" value="1"/>
</dbReference>
<evidence type="ECO:0000256" key="19">
    <source>
        <dbReference type="ARBA" id="ARBA00082102"/>
    </source>
</evidence>
<keyword evidence="11 20" id="KW-0175">Coiled coil</keyword>
<dbReference type="FunFam" id="1.10.8.720:FF:000001">
    <property type="entry name" value="dynein heavy chain 7, axonemal"/>
    <property type="match status" value="1"/>
</dbReference>
<dbReference type="InterPro" id="IPR035706">
    <property type="entry name" value="AAA_9"/>
</dbReference>
<dbReference type="Proteomes" id="UP000232323">
    <property type="component" value="Unassembled WGS sequence"/>
</dbReference>
<evidence type="ECO:0000256" key="14">
    <source>
        <dbReference type="ARBA" id="ARBA00023212"/>
    </source>
</evidence>
<dbReference type="Pfam" id="PF18198">
    <property type="entry name" value="AAA_lid_11"/>
    <property type="match status" value="1"/>
</dbReference>
<keyword evidence="14" id="KW-0206">Cytoskeleton</keyword>
<dbReference type="InterPro" id="IPR027417">
    <property type="entry name" value="P-loop_NTPase"/>
</dbReference>
<sequence length="4235" mass="481351">MDLDETSPTALRRPPLPRQTLESKAHISAKLAVRVPKDLFQSATQSGNHHLVQRTALDSVFLADVTKKNSAPRLTPIISTGDALQKAGIKSRIPIPSTMPMEKRAFSELYHFDAEKTDSFPPKPPEMHPMGDYYDAEGDDLPPRAHPYGWVPVDKRELRTTVRPTTGHVQTKSSTVLPLEFYDSPEMELVPPEKKLALARSDGAPGPAAYSRFYDTHGIFSWAPCHVLQYDRERDMYEIQWTSSAGKTKWVKRLNLLFEDESRLGFRFRLRQARRRKEQIEREARYHEYVQKQPFRNLDVLDEKFRKKIYQRIGGDATSRMPQVAKAYLEEVRGDYRFAVKSAVVDYMFGDKDGAAHLAAADVQPIRVQHVVPEVGVVTFYDLPQGCTITYDQGDWLHSELNLEDFELVLADVQQAGMASNSTLLTGLQNYFKELDVTELKLDDTKMVALALPAKLQDFVRIQRMHREEVADQLVNDWTMKVIAVVEKVIPSSLANPNRQSSSGAQPSAENGVTAQQSSPELSQISRVQVLRFIKLLSLIMTNQLHTAVVGSIKRYMEFWKQYDYSDWQESTRAGYPDSLVPGAWDPAGAEARLDERSMEDANVYWRRSHTIGKWGADLYTPSPAPFFFVQLLIRDGGIKLVPSLDAVEEAVIKSFDEIITAAQRVDDISVKMVNVAVEQLLSVVDLDHPDALTARTAIKTVIQKNTEGPVALEQSYQEFLYLVNTLPSDFVSKWEAAGHSLEETEEEIERLLKVVDSVSAKSEATVAFRLISVDVSMLQDNLTSLARGLRNGLLEALAMKWHTDNRESVDKFEEIVAHMNETPDTTEGMDELEKYVANVESQLEDFGEKISYAKKVYDALHKAQHSIYDDSCDLFWDLCHWPVQLNFELDEVRVRLTRFRNRHLTQLKVDQVQLAQHLEDLKMEMERFMRLGDIKQVDDRLASVLDIESRLQRFTELSELYQARETIFLLPMTEYPQMDSMRKMFEPFSTMWRFCSEFMRSLPEWMDGPFPEIDPELVASECDKWWRGTAKLSKILTGEPLQVLQQMRIKLEDFQQHISLITAMRNPGLRDRHWERITSAVGFSVKADAGFSLNRALQLGLPKFINEIEEMSEFASKEYSLERALDKMQGDWTGVKFDHMAWRNTGTAILRAVDDIQMILDDQIVKTQSMRASPYIGPFEDRVRLWETKLNLTQEIIDAWLQCQTGWLYLEPIFGSEDIMQQMPNEGRKFKAVDTTWRRTMDKMVKNPEVLTVCSDDELLKSLTEANKLLEQVQKGLNDYLETKRLAFPRFYFLSNDELLEILSETKDPTRVQPFLRKIFEGINALEFQPNGDITAMISEEGEKVPFKRSFNPKDCQGNVERWLIECEISMRESLKDVLQRSFDAYANTQRIQWVTNWPGQVVICVDCMYWTKEMADSIVKGVLPEYSEQCTEELMKVVNKVRGQLTKLDRKTLSALIVIDVHARDVAVELAKQGVSSDVDFEWMSQLRYNWEEGDVSVRMINAQITYGYEYLGNSGRLVITPLTDRCYRTLMGALHLSLGGAPEGPAGTGKTETTKDLAKAIAMQCVVFNCSDGLDYLAMGKFFKGLASSGAWACFDEFNRIDLEVLSVIAQQILTMQRAKALGLKSFEFEGTKLSLRPTFCVFITMNPGYAGRSELPDNLKALFRSVAMMVPDYALISEIMLYSSGYLQARDLARKLVATYKLCSEQLSSQSHYDYGMRAVISVLRAAAANKQKFSDGVEDILMLRSLKDVNLPKFLAPDIPLFEGILSDLFPGVTLPEADYTSLDTCLISNCQRMSLQPTPVFIEKSHQLYEMILVRHGLMLVGYSFGAKTSIYRALAGALADLELQNLMDEHKVQVKVMNPKSIYMGQLYGQFDPISHEWKDGVLAKVFRECSVDTTTDRKWVMFDGPVDAVWIENMNTVLDDNKKLCLNSGEIIQMSSTMNMIFEVQDLAVASPATVSRCGMVYVEPEQIGWRPLHTSWIKTIPAFLTDEHHQRIQTLFDWMVDPCMAFIRKNCKEQAPTSDINLPVSLMNLMHSLMDEFRDLGLLKISPKDVPKLIDGIFVFSMVWSIGGTTDNEGRAKFSDFLRKLMSGDVDRGVGRIDFDLGPGLEIMDPGFKLSVMMPKDGLVYDYMFDKNKYQWKHWMETVKVVEIPESSSFNEIIIQTIDTVRYSYLMQTLVKHQKHILFTGPTGTGKTVYIQSGLELLDKAIYQNIQTAFSAQTNANQVQDIIDNKLDKRRKGIYGPPVNMKCVIFVDDLNMPSLEVYGAQPPIELLRQWFDHGGWYDRSDNTFRKLEDIQFVAAMGPPGGGRNPVTPRFIRHFNLISITEFDDETYMRIYTSIADWWFRRARIPEETRAKGPAVVKATIEIYNTIRAELLPTPAKSHYTYNMRDLSKVFQGMQSIGVPVEDPTKLTRLWAHETLRVFHDRLVSDDDRSWFQNLTKDMVNKHMGLKFDKVFVPPEGSDLKTGDVAVLRSLLFCDFMTQGADNQKYDEILSITRLLTMIEEYLGDYNAQSKSRMDLVLFLYAAEHICRISRIIKQPYGNALLVGVGGSGRQSLTRIAAFMAEFKLFSIEISKSYTSVEWREDLRRVLKQAGAQFQPTAFLFSDTQLKEESFLEDINNILNTGEVPNLFPKDELVGIMEAVSNKAKKAGKQLTSAGLYSFFIDQCRQNLHLVIAMSPVGNAFRERLRKFPSLVNCTTIDWFSEWPADALKSVASRFLLDLDFDTDHTRAAVEDMCMVFHQGVRTLAADFQRELQRHYYATPTSYLELIQTYKELLGNKRKMVNQMKKRYEVGLEKLLAAESDVSVMKVELIELQPKLVETGKEVEDTLKVVAIETKEAEAKKVVVMGEEAIANEKAASAKAIKDECEGELAVAMPMLEAALAALDTLSKNDITEVKSMKSPPGAVKLVMEAVCHLLSVKPKRINDPNDSSKKVNDFWGPSQALLSDQNFLQTLKDYDKDNIVPAIITIIKPYVSMPDFEPEVVKKASKAAYGLCCWVRAMEAYDRVAKVVAPKKAKLAEAESEYTELMVGLNAKKAELKEVEDRLADLNAKLAEMQARQKQLVFDVDLCEKKLDRATKLIGGLGGEKTRWTEVAKKLGEDYVNLTGDVLLSSGFIAYLGAFTGSYRDRAALEWVELCKKSAIPCADTFRLVTVLGEPVKIRDWTIDGLPNDSFSIDNGIMMSKARRWPLLIDPQGQANKWIKNMEKKHKLEVLKLTDGDYVRRLENCIQFGYPVLLENVGEELDPTLEPLLLKSVFKAGGGLCIRLGDSTIEYSEQFRFYITTKLRNPHYLPEVSVKVTLINFMITPEGLEDQLLGIVVLRERPELEEEKTKLVLQGAENARQLKEIEDQIIEVLSSSEGNILEDETAINVISSSKVLSNDIAQKQVVAEKTEKKIDEARMGYKAVARHVSVLFFTISDLAAIEPMYQYSLTWFVNLFDDTILKSEKTRDLAKRIDNLINHFTYSLYVNVCRSLFEKDKLLFSFTLCASIMTHIHKTLDMSLFRFLLTGGLATSDIPANHSNWLSDKLWAEMCRLSEGFEAFHGLVESFKEDQNPWHEIYDSSDPTSVPLPEPWATKLDSFQKLLIMRLIRPDKLVLAMQNFVMEQMGRKFIEPPPFDLDRCFGDSTALTPLIFVLSPGSDPMSGLLKYADNYKINVESISLGQGQGPKAAKLIESAQVNGGWVVLQNCHLATSWMTTLERICEQLSLDNTHHQFRLWLTSYPSPQFPVAVLQNGIKMTNDPPKGLRANILGSYVSDPVNDPNYFDGCARSGEFKKLLYGLCFFHAFVQERLKFGPLGWNVPYQFSAPDFVISARQLQMFLNEFPDILPLKALKYLTGECNYGGRVTDAHDRRTLMSILDVFYCEDAVQKEGYKYSPSGLYVVPPEGSYEHYLQFIKSLPITAEPEVFGLHANADITKDQQETDLTLDAILAMQGSASTSGGHSRDEVLAELAADIQRRVPPPFDIEAARYKYPVEYYESMNTVLCQELVRFNRLLEVIHSSLKSLQKALKGLVLMSDDLDKLGSSMYDSKVPAMWTAKSYPSQKPLASYVNDLIQRTQMLTDWINNGPPSVYWITGFYFTHAFLTGVKQNFARKYKIPIDTVIFTYKCLPVGDYSEKPKDGAYINGMFVEGARWDYQTMQLAESNPKVLFSPGPLMMLIPCVSHKQETFPHYECPLYRTPERRGVLATTGHSTNFVIELMIPSDKPQDHWIRRGVAFLLSLAD</sequence>
<feature type="domain" description="AAA+ ATPase" evidence="22">
    <location>
        <begin position="2186"/>
        <end position="2345"/>
    </location>
</feature>
<dbReference type="InterPro" id="IPR013602">
    <property type="entry name" value="Dynein_heavy_linker"/>
</dbReference>
<evidence type="ECO:0000256" key="4">
    <source>
        <dbReference type="ARBA" id="ARBA00022701"/>
    </source>
</evidence>
<reference evidence="23 24" key="1">
    <citation type="submission" date="2017-08" db="EMBL/GenBank/DDBJ databases">
        <title>Acidophilic green algal genome provides insights into adaptation to an acidic environment.</title>
        <authorList>
            <person name="Hirooka S."/>
            <person name="Hirose Y."/>
            <person name="Kanesaki Y."/>
            <person name="Higuchi S."/>
            <person name="Fujiwara T."/>
            <person name="Onuma R."/>
            <person name="Era A."/>
            <person name="Ohbayashi R."/>
            <person name="Uzuka A."/>
            <person name="Nozaki H."/>
            <person name="Yoshikawa H."/>
            <person name="Miyagishima S.Y."/>
        </authorList>
    </citation>
    <scope>NUCLEOTIDE SEQUENCE [LARGE SCALE GENOMIC DNA]</scope>
    <source>
        <strain evidence="23 24">NIES-2499</strain>
    </source>
</reference>
<dbReference type="InterPro" id="IPR035699">
    <property type="entry name" value="AAA_6"/>
</dbReference>
<evidence type="ECO:0000313" key="23">
    <source>
        <dbReference type="EMBL" id="GAX83220.1"/>
    </source>
</evidence>
<dbReference type="InterPro" id="IPR026983">
    <property type="entry name" value="DHC"/>
</dbReference>
<dbReference type="Pfam" id="PF12781">
    <property type="entry name" value="AAA_9"/>
    <property type="match status" value="1"/>
</dbReference>
<dbReference type="PANTHER" id="PTHR45703">
    <property type="entry name" value="DYNEIN HEAVY CHAIN"/>
    <property type="match status" value="1"/>
</dbReference>
<evidence type="ECO:0000259" key="22">
    <source>
        <dbReference type="SMART" id="SM00382"/>
    </source>
</evidence>
<dbReference type="FunFam" id="3.40.50.300:FF:001328">
    <property type="entry name" value="Dynein heavy chain 6, axonemal"/>
    <property type="match status" value="1"/>
</dbReference>
<dbReference type="SMART" id="SM00382">
    <property type="entry name" value="AAA"/>
    <property type="match status" value="2"/>
</dbReference>
<dbReference type="InterPro" id="IPR042222">
    <property type="entry name" value="Dynein_2_N"/>
</dbReference>
<keyword evidence="10" id="KW-0243">Dynein</keyword>
<keyword evidence="7" id="KW-0970">Cilium biogenesis/degradation</keyword>
<dbReference type="InterPro" id="IPR042228">
    <property type="entry name" value="Dynein_linker_3"/>
</dbReference>
<dbReference type="GO" id="GO:0005874">
    <property type="term" value="C:microtubule"/>
    <property type="evidence" value="ECO:0007669"/>
    <property type="project" value="UniProtKB-KW"/>
</dbReference>
<proteinExistence type="inferred from homology"/>